<keyword evidence="4" id="KW-1003">Cell membrane</keyword>
<evidence type="ECO:0000313" key="28">
    <source>
        <dbReference type="Ensembl" id="ENSMMDP00005032648.1"/>
    </source>
</evidence>
<evidence type="ECO:0000259" key="24">
    <source>
        <dbReference type="Pfam" id="PF00520"/>
    </source>
</evidence>
<evidence type="ECO:0000256" key="9">
    <source>
        <dbReference type="ARBA" id="ARBA00022882"/>
    </source>
</evidence>
<dbReference type="InterPro" id="IPR010526">
    <property type="entry name" value="Na_trans_assoc_dom"/>
</dbReference>
<feature type="domain" description="Ion transport" evidence="24">
    <location>
        <begin position="109"/>
        <end position="401"/>
    </location>
</feature>
<dbReference type="Pfam" id="PF24609">
    <property type="entry name" value="IQ_SCN5A_C"/>
    <property type="match status" value="1"/>
</dbReference>
<dbReference type="GO" id="GO:0005248">
    <property type="term" value="F:voltage-gated sodium channel activity"/>
    <property type="evidence" value="ECO:0007669"/>
    <property type="project" value="InterPro"/>
</dbReference>
<dbReference type="CDD" id="cd13433">
    <property type="entry name" value="Na_channel_gate"/>
    <property type="match status" value="1"/>
</dbReference>
<feature type="transmembrane region" description="Helical" evidence="22">
    <location>
        <begin position="100"/>
        <end position="125"/>
    </location>
</feature>
<dbReference type="FunFam" id="1.10.287.70:FF:000001">
    <property type="entry name" value="Sodium channel protein"/>
    <property type="match status" value="1"/>
</dbReference>
<keyword evidence="5" id="KW-0597">Phosphoprotein</keyword>
<dbReference type="PROSITE" id="PS50096">
    <property type="entry name" value="IQ"/>
    <property type="match status" value="1"/>
</dbReference>
<comment type="subunit">
    <text evidence="21">Voltage-gated sodium (Nav) channels consist of an ion-conducting alpha subunit which is functional on its own associated with regulatory beta subunits.</text>
</comment>
<evidence type="ECO:0000256" key="21">
    <source>
        <dbReference type="ARBA" id="ARBA00064899"/>
    </source>
</evidence>
<dbReference type="GO" id="GO:0001518">
    <property type="term" value="C:voltage-gated sodium channel complex"/>
    <property type="evidence" value="ECO:0007669"/>
    <property type="project" value="UniProtKB-UniRule"/>
</dbReference>
<dbReference type="Gene3D" id="1.20.120.350">
    <property type="entry name" value="Voltage-gated potassium channels. Chain C"/>
    <property type="match status" value="4"/>
</dbReference>
<evidence type="ECO:0000256" key="15">
    <source>
        <dbReference type="ARBA" id="ARBA00023180"/>
    </source>
</evidence>
<evidence type="ECO:0000256" key="6">
    <source>
        <dbReference type="ARBA" id="ARBA00022692"/>
    </source>
</evidence>
<dbReference type="GeneTree" id="ENSGT00940000154992"/>
<evidence type="ECO:0000256" key="14">
    <source>
        <dbReference type="ARBA" id="ARBA00023157"/>
    </source>
</evidence>
<proteinExistence type="inferred from homology"/>
<dbReference type="Proteomes" id="UP000472263">
    <property type="component" value="Chromosome 17"/>
</dbReference>
<evidence type="ECO:0000256" key="19">
    <source>
        <dbReference type="ARBA" id="ARBA00038083"/>
    </source>
</evidence>
<feature type="transmembrane region" description="Helical" evidence="22">
    <location>
        <begin position="1141"/>
        <end position="1160"/>
    </location>
</feature>
<dbReference type="FunFam" id="1.20.5.1190:FF:000001">
    <property type="entry name" value="Sodium channel protein"/>
    <property type="match status" value="1"/>
</dbReference>
<keyword evidence="11 22" id="KW-0915">Sodium</keyword>
<feature type="domain" description="Ion transport" evidence="24">
    <location>
        <begin position="651"/>
        <end position="882"/>
    </location>
</feature>
<feature type="domain" description="Ion transport" evidence="24">
    <location>
        <begin position="1393"/>
        <end position="1648"/>
    </location>
</feature>
<feature type="region of interest" description="Disordered" evidence="23">
    <location>
        <begin position="984"/>
        <end position="1015"/>
    </location>
</feature>
<comment type="function">
    <text evidence="22">Mediates the voltage-dependent sodium ion permeability of excitable membranes. Assuming opened or closed conformations in response to the voltage difference across the membrane, the protein forms a sodium-selective channel through which Na(+) ions may pass in accordance with their electrochemical gradient.</text>
</comment>
<feature type="transmembrane region" description="Helical" evidence="22">
    <location>
        <begin position="1312"/>
        <end position="1335"/>
    </location>
</feature>
<comment type="similarity">
    <text evidence="19">Belongs to the sodium channel (TC 1.A.1.10) family. Nav1.4/SCN4A subfamily.</text>
</comment>
<feature type="transmembrane region" description="Helical" evidence="22">
    <location>
        <begin position="1073"/>
        <end position="1092"/>
    </location>
</feature>
<keyword evidence="17 22" id="KW-0407">Ion channel</keyword>
<feature type="domain" description="SCN5A-like C-terminal IQ motif" evidence="27">
    <location>
        <begin position="1760"/>
        <end position="1791"/>
    </location>
</feature>
<evidence type="ECO:0000256" key="7">
    <source>
        <dbReference type="ARBA" id="ARBA00022737"/>
    </source>
</evidence>
<dbReference type="GO" id="GO:0086010">
    <property type="term" value="P:membrane depolarization during action potential"/>
    <property type="evidence" value="ECO:0007669"/>
    <property type="project" value="TreeGrafter"/>
</dbReference>
<evidence type="ECO:0000256" key="1">
    <source>
        <dbReference type="ARBA" id="ARBA00004651"/>
    </source>
</evidence>
<evidence type="ECO:0000259" key="25">
    <source>
        <dbReference type="Pfam" id="PF06512"/>
    </source>
</evidence>
<feature type="region of interest" description="Disordered" evidence="23">
    <location>
        <begin position="437"/>
        <end position="464"/>
    </location>
</feature>
<evidence type="ECO:0000259" key="27">
    <source>
        <dbReference type="Pfam" id="PF24609"/>
    </source>
</evidence>
<feature type="region of interest" description="Disordered" evidence="23">
    <location>
        <begin position="1862"/>
        <end position="1883"/>
    </location>
</feature>
<evidence type="ECO:0000256" key="10">
    <source>
        <dbReference type="ARBA" id="ARBA00022989"/>
    </source>
</evidence>
<dbReference type="Gene3D" id="1.10.238.10">
    <property type="entry name" value="EF-hand"/>
    <property type="match status" value="1"/>
</dbReference>
<dbReference type="FunFam" id="1.20.120.350:FF:000004">
    <property type="entry name" value="Sodium channel protein"/>
    <property type="match status" value="1"/>
</dbReference>
<keyword evidence="6 22" id="KW-0812">Transmembrane</keyword>
<feature type="transmembrane region" description="Helical" evidence="22">
    <location>
        <begin position="1458"/>
        <end position="1477"/>
    </location>
</feature>
<feature type="transmembrane region" description="Helical" evidence="22">
    <location>
        <begin position="652"/>
        <end position="670"/>
    </location>
</feature>
<dbReference type="FunFam" id="1.20.120.350:FF:000003">
    <property type="entry name" value="Voltage-dependent sodium channel"/>
    <property type="match status" value="1"/>
</dbReference>
<evidence type="ECO:0000256" key="20">
    <source>
        <dbReference type="ARBA" id="ARBA00055248"/>
    </source>
</evidence>
<dbReference type="InterPro" id="IPR058542">
    <property type="entry name" value="IQ_SCN5A_C"/>
</dbReference>
<feature type="transmembrane region" description="Helical" evidence="22">
    <location>
        <begin position="1394"/>
        <end position="1412"/>
    </location>
</feature>
<evidence type="ECO:0000256" key="12">
    <source>
        <dbReference type="ARBA" id="ARBA00023065"/>
    </source>
</evidence>
<feature type="transmembrane region" description="Helical" evidence="22">
    <location>
        <begin position="1424"/>
        <end position="1446"/>
    </location>
</feature>
<feature type="compositionally biased region" description="Acidic residues" evidence="23">
    <location>
        <begin position="984"/>
        <end position="997"/>
    </location>
</feature>
<keyword evidence="9 22" id="KW-0851">Voltage-gated channel</keyword>
<dbReference type="Ensembl" id="ENSMMDT00005033380.1">
    <property type="protein sequence ID" value="ENSMMDP00005032648.1"/>
    <property type="gene ID" value="ENSMMDG00005015383.1"/>
</dbReference>
<evidence type="ECO:0000256" key="3">
    <source>
        <dbReference type="ARBA" id="ARBA00022461"/>
    </source>
</evidence>
<feature type="transmembrane region" description="Helical" evidence="22">
    <location>
        <begin position="368"/>
        <end position="395"/>
    </location>
</feature>
<keyword evidence="10 22" id="KW-1133">Transmembrane helix</keyword>
<dbReference type="FunFam" id="1.20.120.350:FF:000005">
    <property type="entry name" value="Sodium channel protein"/>
    <property type="match status" value="1"/>
</dbReference>
<dbReference type="InParanoid" id="A0A667Z208"/>
<dbReference type="InterPro" id="IPR027359">
    <property type="entry name" value="Volt_channel_dom_sf"/>
</dbReference>
<dbReference type="SUPFAM" id="SSF81324">
    <property type="entry name" value="Voltage-gated potassium channels"/>
    <property type="match status" value="4"/>
</dbReference>
<keyword evidence="2 22" id="KW-0813">Transport</keyword>
<dbReference type="InterPro" id="IPR000048">
    <property type="entry name" value="IQ_motif_EF-hand-BS"/>
</dbReference>
<feature type="region of interest" description="Disordered" evidence="23">
    <location>
        <begin position="574"/>
        <end position="595"/>
    </location>
</feature>
<comment type="function">
    <text evidence="20">Pore-forming subunit of a voltage-gated sodium (Nav) channel that directly mediates the depolarizing phase of action potentials in excitable membranes. Navs, also called VGSCs (voltage-gated sodium channels) or VDSCs (voltage-dependent sodium channels), operate by switching between closed and open conformations depending on the voltage difference across the membrane. In the open conformation they allow Na(+) ions to selectively pass through the pore, along their electrochemical gradient. The influx of Na+ ions provokes membrane depolarization, initiating the propagation of electrical signals throughout cells and tissues.</text>
</comment>
<keyword evidence="3 22" id="KW-0894">Sodium channel</keyword>
<dbReference type="PANTHER" id="PTHR10037">
    <property type="entry name" value="VOLTAGE-GATED CATION CHANNEL CALCIUM AND SODIUM"/>
    <property type="match status" value="1"/>
</dbReference>
<dbReference type="Pfam" id="PF06512">
    <property type="entry name" value="Na_trans_assoc"/>
    <property type="match status" value="1"/>
</dbReference>
<dbReference type="Gene3D" id="1.10.287.70">
    <property type="match status" value="4"/>
</dbReference>
<feature type="transmembrane region" description="Helical" evidence="22">
    <location>
        <begin position="1205"/>
        <end position="1225"/>
    </location>
</feature>
<comment type="catalytic activity">
    <reaction evidence="18">
        <text>Na(+)(in) = Na(+)(out)</text>
        <dbReference type="Rhea" id="RHEA:34963"/>
        <dbReference type="ChEBI" id="CHEBI:29101"/>
    </reaction>
</comment>
<evidence type="ECO:0000259" key="26">
    <source>
        <dbReference type="Pfam" id="PF11933"/>
    </source>
</evidence>
<keyword evidence="13 22" id="KW-0472">Membrane</keyword>
<keyword evidence="15" id="KW-0325">Glycoprotein</keyword>
<dbReference type="InterPro" id="IPR024583">
    <property type="entry name" value="Na_trans_cytopl"/>
</dbReference>
<dbReference type="CDD" id="cd23767">
    <property type="entry name" value="IQCD"/>
    <property type="match status" value="1"/>
</dbReference>
<evidence type="ECO:0000256" key="18">
    <source>
        <dbReference type="ARBA" id="ARBA00036239"/>
    </source>
</evidence>
<keyword evidence="12 22" id="KW-0406">Ion transport</keyword>
<feature type="transmembrane region" description="Helical" evidence="22">
    <location>
        <begin position="228"/>
        <end position="251"/>
    </location>
</feature>
<feature type="transmembrane region" description="Helical" evidence="22">
    <location>
        <begin position="762"/>
        <end position="790"/>
    </location>
</feature>
<feature type="domain" description="Ion transport" evidence="24">
    <location>
        <begin position="1072"/>
        <end position="1344"/>
    </location>
</feature>
<feature type="transmembrane region" description="Helical" evidence="22">
    <location>
        <begin position="682"/>
        <end position="705"/>
    </location>
</feature>
<reference evidence="28" key="3">
    <citation type="submission" date="2025-09" db="UniProtKB">
        <authorList>
            <consortium name="Ensembl"/>
        </authorList>
    </citation>
    <scope>IDENTIFICATION</scope>
</reference>
<feature type="transmembrane region" description="Helical" evidence="22">
    <location>
        <begin position="170"/>
        <end position="189"/>
    </location>
</feature>
<evidence type="ECO:0000256" key="11">
    <source>
        <dbReference type="ARBA" id="ARBA00023053"/>
    </source>
</evidence>
<feature type="transmembrane region" description="Helical" evidence="22">
    <location>
        <begin position="201"/>
        <end position="222"/>
    </location>
</feature>
<evidence type="ECO:0000313" key="29">
    <source>
        <dbReference type="Proteomes" id="UP000472263"/>
    </source>
</evidence>
<accession>A0A667Z208</accession>
<dbReference type="GO" id="GO:0019228">
    <property type="term" value="P:neuronal action potential"/>
    <property type="evidence" value="ECO:0007669"/>
    <property type="project" value="TreeGrafter"/>
</dbReference>
<reference evidence="28" key="2">
    <citation type="submission" date="2025-08" db="UniProtKB">
        <authorList>
            <consortium name="Ensembl"/>
        </authorList>
    </citation>
    <scope>IDENTIFICATION</scope>
</reference>
<feature type="transmembrane region" description="Helical" evidence="22">
    <location>
        <begin position="1525"/>
        <end position="1547"/>
    </location>
</feature>
<comment type="subcellular location">
    <subcellularLocation>
        <location evidence="1 22">Cell membrane</location>
        <topology evidence="1 22">Multi-pass membrane protein</topology>
    </subcellularLocation>
</comment>
<dbReference type="Pfam" id="PF00520">
    <property type="entry name" value="Ion_trans"/>
    <property type="match status" value="4"/>
</dbReference>
<dbReference type="Pfam" id="PF11933">
    <property type="entry name" value="Na_trans_cytopl"/>
    <property type="match status" value="1"/>
</dbReference>
<evidence type="ECO:0000256" key="4">
    <source>
        <dbReference type="ARBA" id="ARBA00022475"/>
    </source>
</evidence>
<dbReference type="InterPro" id="IPR005821">
    <property type="entry name" value="Ion_trans_dom"/>
</dbReference>
<feature type="transmembrane region" description="Helical" evidence="22">
    <location>
        <begin position="850"/>
        <end position="875"/>
    </location>
</feature>
<keyword evidence="29" id="KW-1185">Reference proteome</keyword>
<reference evidence="28" key="1">
    <citation type="submission" date="2019-06" db="EMBL/GenBank/DDBJ databases">
        <authorList>
            <consortium name="Wellcome Sanger Institute Data Sharing"/>
        </authorList>
    </citation>
    <scope>NUCLEOTIDE SEQUENCE [LARGE SCALE GENOMIC DNA]</scope>
</reference>
<evidence type="ECO:0000256" key="2">
    <source>
        <dbReference type="ARBA" id="ARBA00022448"/>
    </source>
</evidence>
<dbReference type="InterPro" id="IPR043203">
    <property type="entry name" value="VGCC_Ca_Na"/>
</dbReference>
<keyword evidence="14" id="KW-1015">Disulfide bond</keyword>
<evidence type="ECO:0000256" key="5">
    <source>
        <dbReference type="ARBA" id="ARBA00022553"/>
    </source>
</evidence>
<organism evidence="28 29">
    <name type="scientific">Myripristis murdjan</name>
    <name type="common">pinecone soldierfish</name>
    <dbReference type="NCBI Taxonomy" id="586833"/>
    <lineage>
        <taxon>Eukaryota</taxon>
        <taxon>Metazoa</taxon>
        <taxon>Chordata</taxon>
        <taxon>Craniata</taxon>
        <taxon>Vertebrata</taxon>
        <taxon>Euteleostomi</taxon>
        <taxon>Actinopterygii</taxon>
        <taxon>Neopterygii</taxon>
        <taxon>Teleostei</taxon>
        <taxon>Neoteleostei</taxon>
        <taxon>Acanthomorphata</taxon>
        <taxon>Holocentriformes</taxon>
        <taxon>Holocentridae</taxon>
        <taxon>Myripristis</taxon>
    </lineage>
</organism>
<keyword evidence="16 22" id="KW-0739">Sodium transport</keyword>
<evidence type="ECO:0000256" key="13">
    <source>
        <dbReference type="ARBA" id="ARBA00023136"/>
    </source>
</evidence>
<dbReference type="InterPro" id="IPR001696">
    <property type="entry name" value="Na_channel_asu"/>
</dbReference>
<gene>
    <name evidence="28" type="primary">SCN10A</name>
    <name evidence="28" type="synonym">LOC115375006</name>
</gene>
<comment type="caution">
    <text evidence="22">Lacks conserved residue(s) required for the propagation of feature annotation.</text>
</comment>
<dbReference type="FunFam" id="1.10.238.10:FF:000002">
    <property type="entry name" value="Sodium channel protein"/>
    <property type="match status" value="1"/>
</dbReference>
<dbReference type="PANTHER" id="PTHR10037:SF292">
    <property type="entry name" value="SODIUM CHANNEL PROTEIN"/>
    <property type="match status" value="1"/>
</dbReference>
<evidence type="ECO:0000256" key="17">
    <source>
        <dbReference type="ARBA" id="ARBA00023303"/>
    </source>
</evidence>
<evidence type="ECO:0000256" key="22">
    <source>
        <dbReference type="RuleBase" id="RU361132"/>
    </source>
</evidence>
<dbReference type="FunFam" id="1.10.287.70:FF:000006">
    <property type="entry name" value="Sodium channel protein"/>
    <property type="match status" value="1"/>
</dbReference>
<keyword evidence="8" id="KW-0832">Ubl conjugation</keyword>
<dbReference type="InterPro" id="IPR044564">
    <property type="entry name" value="Na_chnl_inactivation_gate"/>
</dbReference>
<feature type="transmembrane region" description="Helical" evidence="22">
    <location>
        <begin position="1615"/>
        <end position="1638"/>
    </location>
</feature>
<feature type="domain" description="Voltage-gated Na+ ion channel cytoplasmic" evidence="26">
    <location>
        <begin position="472"/>
        <end position="580"/>
    </location>
</feature>
<dbReference type="SMART" id="SM00015">
    <property type="entry name" value="IQ"/>
    <property type="match status" value="1"/>
</dbReference>
<protein>
    <recommendedName>
        <fullName evidence="22">Sodium channel protein</fullName>
    </recommendedName>
</protein>
<feature type="transmembrane region" description="Helical" evidence="22">
    <location>
        <begin position="1113"/>
        <end position="1129"/>
    </location>
</feature>
<evidence type="ECO:0000256" key="23">
    <source>
        <dbReference type="SAM" id="MobiDB-lite"/>
    </source>
</evidence>
<evidence type="ECO:0000256" key="8">
    <source>
        <dbReference type="ARBA" id="ARBA00022843"/>
    </source>
</evidence>
<keyword evidence="7" id="KW-0677">Repeat</keyword>
<evidence type="ECO:0000256" key="16">
    <source>
        <dbReference type="ARBA" id="ARBA00023201"/>
    </source>
</evidence>
<dbReference type="Gene3D" id="1.20.5.1190">
    <property type="entry name" value="iswi atpase"/>
    <property type="match status" value="1"/>
</dbReference>
<sequence length="1883" mass="213857">MAAMLLPTGPDGLRRFTRESLAALEQRIAEDQAKNVKDFQTDHGNNVEQPKPRADVEAGKQLPRIYGDIPAGLVGVPLEDIDPYYFKNHRTFIVLNKGKAIFRFSATSALFIMCTILTNCCFMAMSDPAPWTKYLEYTFTGIYTFESAIKILARGFCVGPFTFLRDPWNWLDFSVIVMAYVTEFVDLGNVSALRTFRVLRALKTISVIPGLKTIVGALIQSVKKLADVMILTVFCLSVFALIGLQLFMGILRQKCIRSLSHCVNSSFNPNETFVCNNRTWSSRADFLTNEDNFYKLEGAKDALICGYGSDAGKCPDGFDCLKLGRNPNYGYTSFDTFGWAFLALFRLMTQDYWEKLFHQTLRSAGKTYMVFFVLVIFLGSFYLVNLILAVVAMAYEEQNQATIAEAWQKEREFQLAMEHLRTEQRVGVVFSLTPRAPRAKDETQTQRSQISKSEEAPPLSPMPVHPLLATLSSHPLSTRRGSQNSIFSSFRARNNSEADFGDDEYSVHGDFMRSRTNSTVTPWKKRTGSVRSHCSQVFTPSLNINGRLNISLDQNGVTTVGLHTPTSMPAYSMEKVKEDTPSPSVTEPPPLHRRRGLSSVSFLSDAMDELEESRQKCHPCWYTFAKRYLIWDCCPWWLKLKECVKFMVMDPFLDLGITICIVLNTLFMALEHYPMTDEFNGMLSVGNLVFTGIFTAEMVLKLIALDPYYYFQQGWNIFDGIIVCLSLMELGLSNVEGLSVLRSFRLLRVFKLAKSWPTLNTLIKIIGNSVGALGNLTLVLAIIVFIFAVVGMQLFGKNYQDCVCKISIDCQLPRWHMKDFFHSFLIVFRVLCGEWIETMWDCMEVAGQPLCILVFMLVMVIGNLVVLNLFLALLLSSFSSDNLSAPDEDGDLNNIQIAVARIHSGVTWLSTSIADLFNGSWRQRQQKTSQSIKLVANHVECNGGILGRYGEKCITAEEDSYMTNPNLTVIVPIAPGESDVEFIEEEEISESSEDEENKPEKVSLSEGSTVDLRKPGEEMDNFSELAEETMEPEECFPEFCVRHCRCCDVDISHGLGQAWWRLRKTCYQIVEHSWFETFIIFMILLSSGALAFEDIYIEKRKVIKVMLEYADKIFSYIFVLEMFLKWIAYGFKKYFTNYWCWLDFLIVDVSLISLVANSLGYSDFAAIKSLRTLRALRPLRALSRFEGMRVVVNALIGAIPSIMNVLLVCLIFWLIFSIMGVNLFAGKFGKCVNRTGFIHNASIVNNKSDCQAMNDTQFYWTKVKVNFDNVGLGYLSLLQVATFKGWMEIMHAAVDSRGVEEQPIREINLYMYLYFVIFIIFGSFFTLNLFIGVIIDNFNQQKRKMSGQDIFMTEEQKKYYNAMKKLGSKKPQKPIPRPANILQAFFFDLVSKQAFDIMIMMLIIVNMVTMMVETDEQSQRMESILNKINLVFIVIFTTECLIKIVALRCYFFTVGWNIFDFVVIILSIVGIVLADIIEKYFVSPTLFRVIRLARIGRVLRLIRAAKGIRTLLFALMMSMPALFNIGLLLFLVMFIYAIFGMANFAYVKKQDGVDDMFNFETFGNSMICLFQISTSAGWDNLLSPIMSNSPEECDVNFVNTGTNTRGNCGSPSVGIAFFVSYIIISFLIVVNMYIAIILENFSVATEESTEPLSEDDFEMFYEVWEKFDSEATQFIEFSMLSSFADTLSEPLRIAKPNKIKLISMDLPMVSGDKIHCLDILFAFTKRVLGESGEMDALKQQMEEKFMIANPSKISHEPITSTLRRKQEEVSAIVIQRCYRRHLVRRQMKQASYIYRQINHETVVDVENAPEKEGLIACMMQENYGSTGVEGAKTAEATLTSSPPSYDSVTRAASDFSHMVRSISRDSDFGEPGPSSENYEETFL</sequence>
<dbReference type="PRINTS" id="PR00170">
    <property type="entry name" value="NACHANNEL"/>
</dbReference>
<feature type="domain" description="Sodium ion transport-associated" evidence="25">
    <location>
        <begin position="889"/>
        <end position="1068"/>
    </location>
</feature>
<name>A0A667Z208_9TELE</name>
<dbReference type="FunFam" id="1.20.120.350:FF:000002">
    <property type="entry name" value="Sodium channel protein"/>
    <property type="match status" value="1"/>
</dbReference>